<evidence type="ECO:0000313" key="1">
    <source>
        <dbReference type="EnsemblMetazoa" id="CJA36142.1"/>
    </source>
</evidence>
<dbReference type="Proteomes" id="UP000005237">
    <property type="component" value="Unassembled WGS sequence"/>
</dbReference>
<accession>A0A8R1IJU1</accession>
<protein>
    <submittedName>
        <fullName evidence="1">Uncharacterized protein</fullName>
    </submittedName>
</protein>
<dbReference type="AlphaFoldDB" id="A0A8R1IJU1"/>
<organism evidence="1 2">
    <name type="scientific">Caenorhabditis japonica</name>
    <dbReference type="NCBI Taxonomy" id="281687"/>
    <lineage>
        <taxon>Eukaryota</taxon>
        <taxon>Metazoa</taxon>
        <taxon>Ecdysozoa</taxon>
        <taxon>Nematoda</taxon>
        <taxon>Chromadorea</taxon>
        <taxon>Rhabditida</taxon>
        <taxon>Rhabditina</taxon>
        <taxon>Rhabditomorpha</taxon>
        <taxon>Rhabditoidea</taxon>
        <taxon>Rhabditidae</taxon>
        <taxon>Peloderinae</taxon>
        <taxon>Caenorhabditis</taxon>
    </lineage>
</organism>
<proteinExistence type="predicted"/>
<reference evidence="2" key="1">
    <citation type="submission" date="2010-08" db="EMBL/GenBank/DDBJ databases">
        <authorList>
            <consortium name="Caenorhabditis japonica Sequencing Consortium"/>
            <person name="Wilson R.K."/>
        </authorList>
    </citation>
    <scope>NUCLEOTIDE SEQUENCE [LARGE SCALE GENOMIC DNA]</scope>
    <source>
        <strain evidence="2">DF5081</strain>
    </source>
</reference>
<sequence>MKFLAFYQLALDANNFNRNQHRNQQPNKKTR</sequence>
<keyword evidence="2" id="KW-1185">Reference proteome</keyword>
<dbReference type="EnsemblMetazoa" id="CJA36142.1">
    <property type="protein sequence ID" value="CJA36142.1"/>
    <property type="gene ID" value="WBGene00211989"/>
</dbReference>
<reference evidence="1" key="2">
    <citation type="submission" date="2022-06" db="UniProtKB">
        <authorList>
            <consortium name="EnsemblMetazoa"/>
        </authorList>
    </citation>
    <scope>IDENTIFICATION</scope>
    <source>
        <strain evidence="1">DF5081</strain>
    </source>
</reference>
<name>A0A8R1IJU1_CAEJA</name>
<evidence type="ECO:0000313" key="2">
    <source>
        <dbReference type="Proteomes" id="UP000005237"/>
    </source>
</evidence>